<comment type="similarity">
    <text evidence="12">Belongs to the cytochrome P450 family.</text>
</comment>
<keyword evidence="6 13" id="KW-1133">Transmembrane helix</keyword>
<keyword evidence="5 11" id="KW-0479">Metal-binding</keyword>
<evidence type="ECO:0000256" key="9">
    <source>
        <dbReference type="ARBA" id="ARBA00023033"/>
    </source>
</evidence>
<dbReference type="EMBL" id="CM018043">
    <property type="protein sequence ID" value="KAA8531635.1"/>
    <property type="molecule type" value="Genomic_DNA"/>
</dbReference>
<evidence type="ECO:0000256" key="3">
    <source>
        <dbReference type="ARBA" id="ARBA00022617"/>
    </source>
</evidence>
<dbReference type="PRINTS" id="PR00463">
    <property type="entry name" value="EP450I"/>
</dbReference>
<keyword evidence="7 12" id="KW-0560">Oxidoreductase</keyword>
<evidence type="ECO:0000256" key="1">
    <source>
        <dbReference type="ARBA" id="ARBA00001971"/>
    </source>
</evidence>
<evidence type="ECO:0000256" key="5">
    <source>
        <dbReference type="ARBA" id="ARBA00022723"/>
    </source>
</evidence>
<dbReference type="InterPro" id="IPR002401">
    <property type="entry name" value="Cyt_P450_E_grp-I"/>
</dbReference>
<keyword evidence="4 13" id="KW-0812">Transmembrane</keyword>
<evidence type="ECO:0000256" key="4">
    <source>
        <dbReference type="ARBA" id="ARBA00022692"/>
    </source>
</evidence>
<comment type="cofactor">
    <cofactor evidence="1 11">
        <name>heme</name>
        <dbReference type="ChEBI" id="CHEBI:30413"/>
    </cofactor>
</comment>
<dbReference type="SUPFAM" id="SSF48264">
    <property type="entry name" value="Cytochrome P450"/>
    <property type="match status" value="1"/>
</dbReference>
<name>A0A5J5AKN7_9ASTE</name>
<evidence type="ECO:0000256" key="10">
    <source>
        <dbReference type="ARBA" id="ARBA00023136"/>
    </source>
</evidence>
<evidence type="ECO:0000313" key="14">
    <source>
        <dbReference type="EMBL" id="KAA8531635.1"/>
    </source>
</evidence>
<dbReference type="Gene3D" id="1.10.630.10">
    <property type="entry name" value="Cytochrome P450"/>
    <property type="match status" value="1"/>
</dbReference>
<feature type="binding site" description="axial binding residue" evidence="11">
    <location>
        <position position="164"/>
    </location>
    <ligand>
        <name>heme</name>
        <dbReference type="ChEBI" id="CHEBI:30413"/>
    </ligand>
    <ligandPart>
        <name>Fe</name>
        <dbReference type="ChEBI" id="CHEBI:18248"/>
    </ligandPart>
</feature>
<dbReference type="InterPro" id="IPR001128">
    <property type="entry name" value="Cyt_P450"/>
</dbReference>
<dbReference type="InterPro" id="IPR036396">
    <property type="entry name" value="Cyt_P450_sf"/>
</dbReference>
<keyword evidence="8 11" id="KW-0408">Iron</keyword>
<dbReference type="GO" id="GO:0005506">
    <property type="term" value="F:iron ion binding"/>
    <property type="evidence" value="ECO:0007669"/>
    <property type="project" value="InterPro"/>
</dbReference>
<dbReference type="PROSITE" id="PS00086">
    <property type="entry name" value="CYTOCHROME_P450"/>
    <property type="match status" value="1"/>
</dbReference>
<feature type="transmembrane region" description="Helical" evidence="13">
    <location>
        <begin position="7"/>
        <end position="29"/>
    </location>
</feature>
<dbReference type="Pfam" id="PF00067">
    <property type="entry name" value="p450"/>
    <property type="match status" value="1"/>
</dbReference>
<evidence type="ECO:0000256" key="13">
    <source>
        <dbReference type="SAM" id="Phobius"/>
    </source>
</evidence>
<accession>A0A5J5AKN7</accession>
<dbReference type="Proteomes" id="UP000325577">
    <property type="component" value="Linkage Group LG2"/>
</dbReference>
<gene>
    <name evidence="14" type="ORF">F0562_006648</name>
</gene>
<dbReference type="GO" id="GO:0004497">
    <property type="term" value="F:monooxygenase activity"/>
    <property type="evidence" value="ECO:0007669"/>
    <property type="project" value="UniProtKB-KW"/>
</dbReference>
<evidence type="ECO:0000256" key="12">
    <source>
        <dbReference type="RuleBase" id="RU000461"/>
    </source>
</evidence>
<reference evidence="14 15" key="1">
    <citation type="submission" date="2019-09" db="EMBL/GenBank/DDBJ databases">
        <title>A chromosome-level genome assembly of the Chinese tupelo Nyssa sinensis.</title>
        <authorList>
            <person name="Yang X."/>
            <person name="Kang M."/>
            <person name="Yang Y."/>
            <person name="Xiong H."/>
            <person name="Wang M."/>
            <person name="Zhang Z."/>
            <person name="Wang Z."/>
            <person name="Wu H."/>
            <person name="Ma T."/>
            <person name="Liu J."/>
            <person name="Xi Z."/>
        </authorList>
    </citation>
    <scope>NUCLEOTIDE SEQUENCE [LARGE SCALE GENOMIC DNA]</scope>
    <source>
        <strain evidence="14">J267</strain>
        <tissue evidence="14">Leaf</tissue>
    </source>
</reference>
<dbReference type="AlphaFoldDB" id="A0A5J5AKN7"/>
<sequence length="227" mass="25441">MFSTSDYKVLISTFYTLLITGIILAMILAGTNTSAVTIEWAMSLLLNHPDVLKKARAELDTHVGQDHFIDESDLSKLHYLRCIILETFRLCPTAPLLVPHMSSNDYTIGKYNVPRDTIVLVNAWAIHRDPKFWDDPTSFKPERFEGGDVEAHKLIPFGMGKRACPGAGLAQRMVSLTLGSLIQCFKWERVSEMKVDLTEGKGATMPKAEPLEAMCKAREIMHKVSCK</sequence>
<evidence type="ECO:0000313" key="15">
    <source>
        <dbReference type="Proteomes" id="UP000325577"/>
    </source>
</evidence>
<dbReference type="PANTHER" id="PTHR47947:SF26">
    <property type="entry name" value="CYTOCHROME P450"/>
    <property type="match status" value="1"/>
</dbReference>
<keyword evidence="9 12" id="KW-0503">Monooxygenase</keyword>
<keyword evidence="15" id="KW-1185">Reference proteome</keyword>
<dbReference type="GO" id="GO:0016020">
    <property type="term" value="C:membrane"/>
    <property type="evidence" value="ECO:0007669"/>
    <property type="project" value="UniProtKB-SubCell"/>
</dbReference>
<evidence type="ECO:0000256" key="8">
    <source>
        <dbReference type="ARBA" id="ARBA00023004"/>
    </source>
</evidence>
<dbReference type="GO" id="GO:0016705">
    <property type="term" value="F:oxidoreductase activity, acting on paired donors, with incorporation or reduction of molecular oxygen"/>
    <property type="evidence" value="ECO:0007669"/>
    <property type="project" value="InterPro"/>
</dbReference>
<dbReference type="PRINTS" id="PR00385">
    <property type="entry name" value="P450"/>
</dbReference>
<protein>
    <recommendedName>
        <fullName evidence="16">Cytochrome P450</fullName>
    </recommendedName>
</protein>
<organism evidence="14 15">
    <name type="scientific">Nyssa sinensis</name>
    <dbReference type="NCBI Taxonomy" id="561372"/>
    <lineage>
        <taxon>Eukaryota</taxon>
        <taxon>Viridiplantae</taxon>
        <taxon>Streptophyta</taxon>
        <taxon>Embryophyta</taxon>
        <taxon>Tracheophyta</taxon>
        <taxon>Spermatophyta</taxon>
        <taxon>Magnoliopsida</taxon>
        <taxon>eudicotyledons</taxon>
        <taxon>Gunneridae</taxon>
        <taxon>Pentapetalae</taxon>
        <taxon>asterids</taxon>
        <taxon>Cornales</taxon>
        <taxon>Nyssaceae</taxon>
        <taxon>Nyssa</taxon>
    </lineage>
</organism>
<proteinExistence type="inferred from homology"/>
<evidence type="ECO:0000256" key="11">
    <source>
        <dbReference type="PIRSR" id="PIRSR602401-1"/>
    </source>
</evidence>
<keyword evidence="3 11" id="KW-0349">Heme</keyword>
<evidence type="ECO:0008006" key="16">
    <source>
        <dbReference type="Google" id="ProtNLM"/>
    </source>
</evidence>
<dbReference type="InterPro" id="IPR050651">
    <property type="entry name" value="Plant_Cytochrome_P450_Monoox"/>
</dbReference>
<evidence type="ECO:0000256" key="2">
    <source>
        <dbReference type="ARBA" id="ARBA00004370"/>
    </source>
</evidence>
<keyword evidence="10 13" id="KW-0472">Membrane</keyword>
<dbReference type="GO" id="GO:0020037">
    <property type="term" value="F:heme binding"/>
    <property type="evidence" value="ECO:0007669"/>
    <property type="project" value="InterPro"/>
</dbReference>
<comment type="subcellular location">
    <subcellularLocation>
        <location evidence="2">Membrane</location>
    </subcellularLocation>
</comment>
<evidence type="ECO:0000256" key="7">
    <source>
        <dbReference type="ARBA" id="ARBA00023002"/>
    </source>
</evidence>
<dbReference type="PANTHER" id="PTHR47947">
    <property type="entry name" value="CYTOCHROME P450 82C3-RELATED"/>
    <property type="match status" value="1"/>
</dbReference>
<dbReference type="InterPro" id="IPR017972">
    <property type="entry name" value="Cyt_P450_CS"/>
</dbReference>
<evidence type="ECO:0000256" key="6">
    <source>
        <dbReference type="ARBA" id="ARBA00022989"/>
    </source>
</evidence>
<dbReference type="OrthoDB" id="2789670at2759"/>